<dbReference type="PANTHER" id="PTHR24148:SF73">
    <property type="entry name" value="HET DOMAIN PROTEIN (AFU_ORTHOLOGUE AFUA_8G01020)"/>
    <property type="match status" value="1"/>
</dbReference>
<dbReference type="Proteomes" id="UP000235786">
    <property type="component" value="Unassembled WGS sequence"/>
</dbReference>
<dbReference type="PANTHER" id="PTHR24148">
    <property type="entry name" value="ANKYRIN REPEAT DOMAIN-CONTAINING PROTEIN 39 HOMOLOG-RELATED"/>
    <property type="match status" value="1"/>
</dbReference>
<feature type="non-terminal residue" evidence="2">
    <location>
        <position position="186"/>
    </location>
</feature>
<dbReference type="AlphaFoldDB" id="A0A2J6RH55"/>
<proteinExistence type="predicted"/>
<dbReference type="InterPro" id="IPR052895">
    <property type="entry name" value="HetReg/Transcr_Mod"/>
</dbReference>
<sequence>MATSSPLYRNLCPSKEEIRLLELHPSDALASDITASLSVVSLRDNPSYVALSYTWGGYSIPIRTISLSGHTKTVTDNLRAALYALRDKTETRLIWIDALCIDQEDNTEKDHQIKLMRKIYRKCASCWIWLGGATSIAGIEAAVQLLENWARDEHLNANVNFDSTLIKTVTELTTRAWFSRIWTVQE</sequence>
<organism evidence="2 3">
    <name type="scientific">Hyaloscypha variabilis (strain UAMH 11265 / GT02V1 / F)</name>
    <name type="common">Meliniomyces variabilis</name>
    <dbReference type="NCBI Taxonomy" id="1149755"/>
    <lineage>
        <taxon>Eukaryota</taxon>
        <taxon>Fungi</taxon>
        <taxon>Dikarya</taxon>
        <taxon>Ascomycota</taxon>
        <taxon>Pezizomycotina</taxon>
        <taxon>Leotiomycetes</taxon>
        <taxon>Helotiales</taxon>
        <taxon>Hyaloscyphaceae</taxon>
        <taxon>Hyaloscypha</taxon>
        <taxon>Hyaloscypha variabilis</taxon>
    </lineage>
</organism>
<dbReference type="STRING" id="1149755.A0A2J6RH55"/>
<dbReference type="Pfam" id="PF06985">
    <property type="entry name" value="HET"/>
    <property type="match status" value="1"/>
</dbReference>
<protein>
    <submittedName>
        <fullName evidence="2">HET-domain-containing protein</fullName>
    </submittedName>
</protein>
<keyword evidence="3" id="KW-1185">Reference proteome</keyword>
<gene>
    <name evidence="2" type="ORF">L207DRAFT_430980</name>
</gene>
<reference evidence="2" key="1">
    <citation type="submission" date="2016-04" db="EMBL/GenBank/DDBJ databases">
        <title>A degradative enzymes factory behind the ericoid mycorrhizal symbiosis.</title>
        <authorList>
            <consortium name="DOE Joint Genome Institute"/>
            <person name="Martino E."/>
            <person name="Morin E."/>
            <person name="Grelet G."/>
            <person name="Kuo A."/>
            <person name="Kohler A."/>
            <person name="Daghino S."/>
            <person name="Barry K."/>
            <person name="Choi C."/>
            <person name="Cichocki N."/>
            <person name="Clum A."/>
            <person name="Copeland A."/>
            <person name="Hainaut M."/>
            <person name="Haridas S."/>
            <person name="Labutti K."/>
            <person name="Lindquist E."/>
            <person name="Lipzen A."/>
            <person name="Khouja H.-R."/>
            <person name="Murat C."/>
            <person name="Ohm R."/>
            <person name="Olson A."/>
            <person name="Spatafora J."/>
            <person name="Veneault-Fourrey C."/>
            <person name="Henrissat B."/>
            <person name="Grigoriev I."/>
            <person name="Martin F."/>
            <person name="Perotto S."/>
        </authorList>
    </citation>
    <scope>NUCLEOTIDE SEQUENCE [LARGE SCALE GENOMIC DNA]</scope>
    <source>
        <strain evidence="2">F</strain>
    </source>
</reference>
<dbReference type="OrthoDB" id="3600004at2759"/>
<name>A0A2J6RH55_HYAVF</name>
<feature type="domain" description="Heterokaryon incompatibility" evidence="1">
    <location>
        <begin position="48"/>
        <end position="186"/>
    </location>
</feature>
<evidence type="ECO:0000259" key="1">
    <source>
        <dbReference type="Pfam" id="PF06985"/>
    </source>
</evidence>
<evidence type="ECO:0000313" key="2">
    <source>
        <dbReference type="EMBL" id="PMD37827.1"/>
    </source>
</evidence>
<dbReference type="EMBL" id="KZ613948">
    <property type="protein sequence ID" value="PMD37827.1"/>
    <property type="molecule type" value="Genomic_DNA"/>
</dbReference>
<accession>A0A2J6RH55</accession>
<dbReference type="InterPro" id="IPR010730">
    <property type="entry name" value="HET"/>
</dbReference>
<evidence type="ECO:0000313" key="3">
    <source>
        <dbReference type="Proteomes" id="UP000235786"/>
    </source>
</evidence>